<proteinExistence type="predicted"/>
<comment type="caution">
    <text evidence="2">The sequence shown here is derived from an EMBL/GenBank/DDBJ whole genome shotgun (WGS) entry which is preliminary data.</text>
</comment>
<gene>
    <name evidence="2" type="ORF">CCMP2556_LOCUS33241</name>
</gene>
<dbReference type="Gene3D" id="1.25.40.20">
    <property type="entry name" value="Ankyrin repeat-containing domain"/>
    <property type="match status" value="1"/>
</dbReference>
<dbReference type="InterPro" id="IPR036770">
    <property type="entry name" value="Ankyrin_rpt-contain_sf"/>
</dbReference>
<reference evidence="2 3" key="1">
    <citation type="submission" date="2024-02" db="EMBL/GenBank/DDBJ databases">
        <authorList>
            <person name="Chen Y."/>
            <person name="Shah S."/>
            <person name="Dougan E. K."/>
            <person name="Thang M."/>
            <person name="Chan C."/>
        </authorList>
    </citation>
    <scope>NUCLEOTIDE SEQUENCE [LARGE SCALE GENOMIC DNA]</scope>
</reference>
<feature type="region of interest" description="Disordered" evidence="1">
    <location>
        <begin position="331"/>
        <end position="356"/>
    </location>
</feature>
<feature type="region of interest" description="Disordered" evidence="1">
    <location>
        <begin position="632"/>
        <end position="723"/>
    </location>
</feature>
<accession>A0ABP0NWU9</accession>
<feature type="region of interest" description="Disordered" evidence="1">
    <location>
        <begin position="531"/>
        <end position="551"/>
    </location>
</feature>
<feature type="compositionally biased region" description="Low complexity" evidence="1">
    <location>
        <begin position="678"/>
        <end position="692"/>
    </location>
</feature>
<organism evidence="2 3">
    <name type="scientific">Durusdinium trenchii</name>
    <dbReference type="NCBI Taxonomy" id="1381693"/>
    <lineage>
        <taxon>Eukaryota</taxon>
        <taxon>Sar</taxon>
        <taxon>Alveolata</taxon>
        <taxon>Dinophyceae</taxon>
        <taxon>Suessiales</taxon>
        <taxon>Symbiodiniaceae</taxon>
        <taxon>Durusdinium</taxon>
    </lineage>
</organism>
<evidence type="ECO:0000313" key="2">
    <source>
        <dbReference type="EMBL" id="CAK9067657.1"/>
    </source>
</evidence>
<protein>
    <submittedName>
        <fullName evidence="2">Uncharacterized protein</fullName>
    </submittedName>
</protein>
<keyword evidence="3" id="KW-1185">Reference proteome</keyword>
<evidence type="ECO:0000313" key="3">
    <source>
        <dbReference type="Proteomes" id="UP001642484"/>
    </source>
</evidence>
<dbReference type="EMBL" id="CAXAMN010022250">
    <property type="protein sequence ID" value="CAK9067657.1"/>
    <property type="molecule type" value="Genomic_DNA"/>
</dbReference>
<sequence length="798" mass="88626">MVDEETLKARQVQLQRSPPLPVESTTATLTAAPEAPAAVTARAARRGARARCCARGHMIARKGEAFGLFQDKKICHACCTTFGPETSYYRCMQNCKYNVCHHCFQEARHSEAQQMLEGQSEPSCQESHSDVESVLEFEVHGGLRSELWPFAESRSRPFAAQLEELAEVFEVPHGVLLHSQGSEVEVIQSILQLQALPRTASLALEAPQQLLQQLLGQMSSSPDALRHIGRMCATEALAAEAFRQGALPALVAQLCCSTERATSTASATGLCALLRPTRKEEAKEQLEQLWSEHGDALLRRLTRPGVGKAETALLLWLVEELELASETFRALQEGDSGSPSAAEEGEREGPSSGLQEQEMGRDVLELLRESCAVPCSEAQQLQRGKQLKEAKLFAERLQRTVRRQHRALKAMVPLVKLQDVELEKTLQKIVEDGWDSTDWPDGQNLLHFLCQHGDAQTVRLAAELCPDLEARDGQDLRAMDYALSNSDASVAEELLLVSQERRSFRFLEETTVDELAKVPRSMSLVSQEVLAPGPRESGHAVPTVPDQSEAQHWAQCTAPGSNEVQCTGLEVQGDGHGIGALYMLRTQLAKERKEKEMWREKAQEVEQLRTRLAIWTEKPDAPPDRLAAVTLSAAEGSAATPRERGAVSGDFRRSEAPEERGESQRAETKLQLSPWQAPDPAASPAARAPPRRLSWTQPVSPATATPLHGRQQRSPRQKGSRLPMLMFQQARPLQETEENLRRQSQWCHQRARGKAKVKPFLQLQAWCQVRATARERPKARGRSHRPSPRSQRSSHIRS</sequence>
<feature type="region of interest" description="Disordered" evidence="1">
    <location>
        <begin position="772"/>
        <end position="798"/>
    </location>
</feature>
<feature type="compositionally biased region" description="Polar residues" evidence="1">
    <location>
        <begin position="694"/>
        <end position="703"/>
    </location>
</feature>
<feature type="compositionally biased region" description="Basic residues" evidence="1">
    <location>
        <begin position="710"/>
        <end position="719"/>
    </location>
</feature>
<feature type="region of interest" description="Disordered" evidence="1">
    <location>
        <begin position="1"/>
        <end position="24"/>
    </location>
</feature>
<dbReference type="Proteomes" id="UP001642484">
    <property type="component" value="Unassembled WGS sequence"/>
</dbReference>
<name>A0ABP0NWU9_9DINO</name>
<evidence type="ECO:0000256" key="1">
    <source>
        <dbReference type="SAM" id="MobiDB-lite"/>
    </source>
</evidence>
<feature type="compositionally biased region" description="Basic residues" evidence="1">
    <location>
        <begin position="779"/>
        <end position="798"/>
    </location>
</feature>
<feature type="compositionally biased region" description="Basic and acidic residues" evidence="1">
    <location>
        <begin position="641"/>
        <end position="668"/>
    </location>
</feature>